<dbReference type="GO" id="GO:0005829">
    <property type="term" value="C:cytosol"/>
    <property type="evidence" value="ECO:0007669"/>
    <property type="project" value="TreeGrafter"/>
</dbReference>
<gene>
    <name evidence="8" type="primary">rfbC</name>
    <name evidence="8" type="ORF">GN138_11475</name>
</gene>
<dbReference type="CDD" id="cd00438">
    <property type="entry name" value="cupin_RmlC"/>
    <property type="match status" value="1"/>
</dbReference>
<sequence length="182" mass="20855">MTIKETKLKGCFILQPQIFKDKRGYFIESFNQQTFNAKLGLDIQFVQDNESKSSRGVLRGLHYQMGEYAQAKLVRVVKGGVLDVAVDMRKDSQTFGEHISVELTEENKTQLFVPRGFAHGFIVLEDETIFSYKCDNFYNKASEAGVIYNDEDLNINWQLQSSDFILSDKDLLLPKFKDAQSC</sequence>
<evidence type="ECO:0000256" key="3">
    <source>
        <dbReference type="ARBA" id="ARBA00012098"/>
    </source>
</evidence>
<evidence type="ECO:0000313" key="8">
    <source>
        <dbReference type="EMBL" id="MUU79068.1"/>
    </source>
</evidence>
<comment type="subunit">
    <text evidence="7">Homodimer.</text>
</comment>
<dbReference type="InterPro" id="IPR000888">
    <property type="entry name" value="RmlC-like"/>
</dbReference>
<comment type="catalytic activity">
    <reaction evidence="1 7">
        <text>dTDP-4-dehydro-6-deoxy-alpha-D-glucose = dTDP-4-dehydro-beta-L-rhamnose</text>
        <dbReference type="Rhea" id="RHEA:16969"/>
        <dbReference type="ChEBI" id="CHEBI:57649"/>
        <dbReference type="ChEBI" id="CHEBI:62830"/>
        <dbReference type="EC" id="5.1.3.13"/>
    </reaction>
</comment>
<keyword evidence="9" id="KW-1185">Reference proteome</keyword>
<comment type="pathway">
    <text evidence="7">Carbohydrate biosynthesis; dTDP-L-rhamnose biosynthesis.</text>
</comment>
<dbReference type="SUPFAM" id="SSF51182">
    <property type="entry name" value="RmlC-like cupins"/>
    <property type="match status" value="1"/>
</dbReference>
<dbReference type="PANTHER" id="PTHR21047:SF2">
    <property type="entry name" value="THYMIDINE DIPHOSPHO-4-KETO-RHAMNOSE 3,5-EPIMERASE"/>
    <property type="match status" value="1"/>
</dbReference>
<dbReference type="RefSeq" id="WP_157364141.1">
    <property type="nucleotide sequence ID" value="NZ_WOWS01000004.1"/>
</dbReference>
<reference evidence="8 9" key="1">
    <citation type="submission" date="2019-12" db="EMBL/GenBank/DDBJ databases">
        <authorList>
            <person name="Li J."/>
        </authorList>
    </citation>
    <scope>NUCLEOTIDE SEQUENCE [LARGE SCALE GENOMIC DNA]</scope>
    <source>
        <strain evidence="8 9">HL2-2</strain>
    </source>
</reference>
<dbReference type="EMBL" id="WOWS01000004">
    <property type="protein sequence ID" value="MUU79068.1"/>
    <property type="molecule type" value="Genomic_DNA"/>
</dbReference>
<proteinExistence type="inferred from homology"/>
<comment type="similarity">
    <text evidence="7">Belongs to the dTDP-4-dehydrorhamnose 3,5-epimerase family.</text>
</comment>
<evidence type="ECO:0000256" key="2">
    <source>
        <dbReference type="ARBA" id="ARBA00001997"/>
    </source>
</evidence>
<evidence type="ECO:0000256" key="4">
    <source>
        <dbReference type="ARBA" id="ARBA00019595"/>
    </source>
</evidence>
<protein>
    <recommendedName>
        <fullName evidence="4 7">dTDP-4-dehydrorhamnose 3,5-epimerase</fullName>
        <ecNumber evidence="3 7">5.1.3.13</ecNumber>
    </recommendedName>
    <alternativeName>
        <fullName evidence="7">Thymidine diphospho-4-keto-rhamnose 3,5-epimerase</fullName>
    </alternativeName>
</protein>
<dbReference type="Gene3D" id="2.60.120.10">
    <property type="entry name" value="Jelly Rolls"/>
    <property type="match status" value="1"/>
</dbReference>
<dbReference type="EC" id="5.1.3.13" evidence="3 7"/>
<feature type="site" description="Participates in a stacking interaction with the thymidine ring of dTDP-4-oxo-6-deoxyglucose" evidence="6">
    <location>
        <position position="138"/>
    </location>
</feature>
<dbReference type="InterPro" id="IPR011051">
    <property type="entry name" value="RmlC_Cupin_sf"/>
</dbReference>
<dbReference type="Proteomes" id="UP000478208">
    <property type="component" value="Unassembled WGS sequence"/>
</dbReference>
<name>A0A6L6UA62_9FLAO</name>
<dbReference type="PANTHER" id="PTHR21047">
    <property type="entry name" value="DTDP-6-DEOXY-D-GLUCOSE-3,5 EPIMERASE"/>
    <property type="match status" value="1"/>
</dbReference>
<keyword evidence="7 8" id="KW-0413">Isomerase</keyword>
<dbReference type="NCBIfam" id="TIGR01221">
    <property type="entry name" value="rmlC"/>
    <property type="match status" value="1"/>
</dbReference>
<organism evidence="8 9">
    <name type="scientific">Winogradskyella endarachnes</name>
    <dbReference type="NCBI Taxonomy" id="2681965"/>
    <lineage>
        <taxon>Bacteria</taxon>
        <taxon>Pseudomonadati</taxon>
        <taxon>Bacteroidota</taxon>
        <taxon>Flavobacteriia</taxon>
        <taxon>Flavobacteriales</taxon>
        <taxon>Flavobacteriaceae</taxon>
        <taxon>Winogradskyella</taxon>
    </lineage>
</organism>
<dbReference type="GO" id="GO:0000271">
    <property type="term" value="P:polysaccharide biosynthetic process"/>
    <property type="evidence" value="ECO:0007669"/>
    <property type="project" value="TreeGrafter"/>
</dbReference>
<evidence type="ECO:0000313" key="9">
    <source>
        <dbReference type="Proteomes" id="UP000478208"/>
    </source>
</evidence>
<evidence type="ECO:0000256" key="5">
    <source>
        <dbReference type="PIRSR" id="PIRSR600888-1"/>
    </source>
</evidence>
<accession>A0A6L6UA62</accession>
<dbReference type="Pfam" id="PF00908">
    <property type="entry name" value="dTDP_sugar_isom"/>
    <property type="match status" value="1"/>
</dbReference>
<dbReference type="GO" id="GO:0008830">
    <property type="term" value="F:dTDP-4-dehydrorhamnose 3,5-epimerase activity"/>
    <property type="evidence" value="ECO:0007669"/>
    <property type="project" value="UniProtKB-UniRule"/>
</dbReference>
<dbReference type="InterPro" id="IPR014710">
    <property type="entry name" value="RmlC-like_jellyroll"/>
</dbReference>
<evidence type="ECO:0000256" key="6">
    <source>
        <dbReference type="PIRSR" id="PIRSR600888-3"/>
    </source>
</evidence>
<dbReference type="UniPathway" id="UPA00124"/>
<dbReference type="AlphaFoldDB" id="A0A6L6UA62"/>
<feature type="active site" description="Proton acceptor" evidence="5">
    <location>
        <position position="62"/>
    </location>
</feature>
<dbReference type="GO" id="GO:0019305">
    <property type="term" value="P:dTDP-rhamnose biosynthetic process"/>
    <property type="evidence" value="ECO:0007669"/>
    <property type="project" value="UniProtKB-UniRule"/>
</dbReference>
<evidence type="ECO:0000256" key="1">
    <source>
        <dbReference type="ARBA" id="ARBA00001298"/>
    </source>
</evidence>
<evidence type="ECO:0000256" key="7">
    <source>
        <dbReference type="RuleBase" id="RU364069"/>
    </source>
</evidence>
<comment type="caution">
    <text evidence="8">The sequence shown here is derived from an EMBL/GenBank/DDBJ whole genome shotgun (WGS) entry which is preliminary data.</text>
</comment>
<comment type="function">
    <text evidence="2 7">Catalyzes the epimerization of the C3' and C5'positions of dTDP-6-deoxy-D-xylo-4-hexulose, forming dTDP-6-deoxy-L-lyxo-4-hexulose.</text>
</comment>
<feature type="active site" description="Proton donor" evidence="5">
    <location>
        <position position="132"/>
    </location>
</feature>